<dbReference type="AlphaFoldDB" id="D1B539"/>
<sequence length="283" mass="32225" precursor="true">MKIKLKVLTFVTLGATLLFSPANAGTVDGISLIINKEPITLYDVFKYSQRFNLSKKDALDILVRQKLEEAEIKKLGISVENYEVDQYIETLATNNNMNTTDFLAMIRSKNVDVFEYKEELTNKLKRDKLYRKIISNKLQQISDGELKAYYDENLHEFSQANGFDVTIYTSANQESLISLKKNPMSTFKDVELKEGSFQAGKMDANLATLLNKTATSSFSSIVKSDQNYVMFFVKNKHNAQTVAFDDAKNYIHAKLSEGKEQKAIEEYFEKLKSSANIKVVRLP</sequence>
<dbReference type="eggNOG" id="COG0760">
    <property type="taxonomic scope" value="Bacteria"/>
</dbReference>
<protein>
    <recommendedName>
        <fullName evidence="3">Cj1289-like C-terminal domain-containing protein</fullName>
    </recommendedName>
</protein>
<feature type="chain" id="PRO_5003020788" description="Cj1289-like C-terminal domain-containing protein" evidence="2">
    <location>
        <begin position="25"/>
        <end position="283"/>
    </location>
</feature>
<evidence type="ECO:0000256" key="1">
    <source>
        <dbReference type="ARBA" id="ARBA00022729"/>
    </source>
</evidence>
<keyword evidence="1 2" id="KW-0732">Signal</keyword>
<dbReference type="KEGG" id="sdl:Sdel_2197"/>
<dbReference type="Pfam" id="PF13624">
    <property type="entry name" value="SurA_N_3"/>
    <property type="match status" value="1"/>
</dbReference>
<evidence type="ECO:0000256" key="2">
    <source>
        <dbReference type="SAM" id="SignalP"/>
    </source>
</evidence>
<dbReference type="RefSeq" id="WP_012857954.1">
    <property type="nucleotide sequence ID" value="NC_013512.1"/>
</dbReference>
<dbReference type="STRING" id="525898.Sdel_2197"/>
<dbReference type="SUPFAM" id="SSF109998">
    <property type="entry name" value="Triger factor/SurA peptide-binding domain-like"/>
    <property type="match status" value="1"/>
</dbReference>
<dbReference type="EMBL" id="CP001816">
    <property type="protein sequence ID" value="ACZ13209.1"/>
    <property type="molecule type" value="Genomic_DNA"/>
</dbReference>
<dbReference type="InterPro" id="IPR027304">
    <property type="entry name" value="Trigger_fact/SurA_dom_sf"/>
</dbReference>
<dbReference type="Pfam" id="PF22506">
    <property type="entry name" value="Cj1289-like_C"/>
    <property type="match status" value="1"/>
</dbReference>
<organism evidence="4 5">
    <name type="scientific">Sulfurospirillum deleyianum (strain ATCC 51133 / DSM 6946 / 5175)</name>
    <dbReference type="NCBI Taxonomy" id="525898"/>
    <lineage>
        <taxon>Bacteria</taxon>
        <taxon>Pseudomonadati</taxon>
        <taxon>Campylobacterota</taxon>
        <taxon>Epsilonproteobacteria</taxon>
        <taxon>Campylobacterales</taxon>
        <taxon>Sulfurospirillaceae</taxon>
        <taxon>Sulfurospirillum</taxon>
    </lineage>
</organism>
<dbReference type="Proteomes" id="UP000002222">
    <property type="component" value="Chromosome"/>
</dbReference>
<dbReference type="OrthoDB" id="5345137at2"/>
<accession>D1B539</accession>
<dbReference type="InterPro" id="IPR046357">
    <property type="entry name" value="PPIase_dom_sf"/>
</dbReference>
<feature type="domain" description="Cj1289-like C-terminal" evidence="3">
    <location>
        <begin position="145"/>
        <end position="236"/>
    </location>
</feature>
<reference evidence="4 5" key="2">
    <citation type="journal article" date="2010" name="Stand. Genomic Sci.">
        <title>Complete genome sequence of Sulfurospirillum deleyianum type strain (5175).</title>
        <authorList>
            <person name="Sikorski J."/>
            <person name="Lapidus A."/>
            <person name="Copeland A."/>
            <person name="Glavina Del Rio T."/>
            <person name="Nolan M."/>
            <person name="Lucas S."/>
            <person name="Chen F."/>
            <person name="Tice H."/>
            <person name="Cheng J.F."/>
            <person name="Saunders E."/>
            <person name="Bruce D."/>
            <person name="Goodwin L."/>
            <person name="Pitluck S."/>
            <person name="Ovchinnikova G."/>
            <person name="Pati A."/>
            <person name="Ivanova N."/>
            <person name="Mavromatis K."/>
            <person name="Chen A."/>
            <person name="Palaniappan K."/>
            <person name="Chain P."/>
            <person name="Land M."/>
            <person name="Hauser L."/>
            <person name="Chang Y.J."/>
            <person name="Jeffries C.D."/>
            <person name="Brettin T."/>
            <person name="Detter J.C."/>
            <person name="Han C."/>
            <person name="Rohde M."/>
            <person name="Lang E."/>
            <person name="Spring S."/>
            <person name="Goker M."/>
            <person name="Bristow J."/>
            <person name="Eisen J.A."/>
            <person name="Markowitz V."/>
            <person name="Hugenholtz P."/>
            <person name="Kyrpides N.C."/>
            <person name="Klenk H.P."/>
        </authorList>
    </citation>
    <scope>NUCLEOTIDE SEQUENCE [LARGE SCALE GENOMIC DNA]</scope>
    <source>
        <strain evidence="5">ATCC 51133 / DSM 6946 / 5175</strain>
    </source>
</reference>
<gene>
    <name evidence="4" type="ordered locus">Sdel_2197</name>
</gene>
<dbReference type="HOGENOM" id="CLU_059173_1_0_7"/>
<evidence type="ECO:0000259" key="3">
    <source>
        <dbReference type="Pfam" id="PF22506"/>
    </source>
</evidence>
<dbReference type="GO" id="GO:0003755">
    <property type="term" value="F:peptidyl-prolyl cis-trans isomerase activity"/>
    <property type="evidence" value="ECO:0007669"/>
    <property type="project" value="InterPro"/>
</dbReference>
<feature type="signal peptide" evidence="2">
    <location>
        <begin position="1"/>
        <end position="24"/>
    </location>
</feature>
<dbReference type="PANTHER" id="PTHR47637">
    <property type="entry name" value="CHAPERONE SURA"/>
    <property type="match status" value="1"/>
</dbReference>
<keyword evidence="5" id="KW-1185">Reference proteome</keyword>
<name>D1B539_SULD5</name>
<evidence type="ECO:0000313" key="5">
    <source>
        <dbReference type="Proteomes" id="UP000002222"/>
    </source>
</evidence>
<reference evidence="5" key="1">
    <citation type="submission" date="2009-11" db="EMBL/GenBank/DDBJ databases">
        <title>The complete genome of Sulfurospirillum deleyianum DSM 6946.</title>
        <authorList>
            <consortium name="US DOE Joint Genome Institute (JGI-PGF)"/>
            <person name="Lucas S."/>
            <person name="Copeland A."/>
            <person name="Lapidus A."/>
            <person name="Glavina del Rio T."/>
            <person name="Dalin E."/>
            <person name="Tice H."/>
            <person name="Bruce D."/>
            <person name="Goodwin L."/>
            <person name="Pitluck S."/>
            <person name="Kyrpides N."/>
            <person name="Mavromatis K."/>
            <person name="Ivanova N."/>
            <person name="Ovchinnikova G."/>
            <person name="Munk A.C."/>
            <person name="Lu M."/>
            <person name="Brettin T."/>
            <person name="Detter J.C."/>
            <person name="Han C."/>
            <person name="Tapia R."/>
            <person name="Larimer F."/>
            <person name="Land M."/>
            <person name="Hauser L."/>
            <person name="Markowitz V."/>
            <person name="Cheng J.F."/>
            <person name="Hugenholtz P."/>
            <person name="Woyke T."/>
            <person name="Wu D."/>
            <person name="Aumann P."/>
            <person name="Schneider S."/>
            <person name="Lang E."/>
            <person name="Spring S."/>
            <person name="Klenk H.P."/>
            <person name="Eisen J.A."/>
        </authorList>
    </citation>
    <scope>NUCLEOTIDE SEQUENCE [LARGE SCALE GENOMIC DNA]</scope>
    <source>
        <strain evidence="5">ATCC 51133 / DSM 6946 / 5175</strain>
    </source>
</reference>
<dbReference type="InterPro" id="IPR050280">
    <property type="entry name" value="OMP_Chaperone_SurA"/>
</dbReference>
<dbReference type="Gene3D" id="1.10.4030.10">
    <property type="entry name" value="Porin chaperone SurA, peptide-binding domain"/>
    <property type="match status" value="1"/>
</dbReference>
<proteinExistence type="predicted"/>
<dbReference type="PANTHER" id="PTHR47637:SF1">
    <property type="entry name" value="CHAPERONE SURA"/>
    <property type="match status" value="1"/>
</dbReference>
<dbReference type="InterPro" id="IPR055131">
    <property type="entry name" value="Cj1289-like_C"/>
</dbReference>
<dbReference type="Gene3D" id="3.10.50.40">
    <property type="match status" value="1"/>
</dbReference>
<evidence type="ECO:0000313" key="4">
    <source>
        <dbReference type="EMBL" id="ACZ13209.1"/>
    </source>
</evidence>